<dbReference type="OrthoDB" id="366390at2759"/>
<dbReference type="RefSeq" id="XP_046048028.1">
    <property type="nucleotide sequence ID" value="XM_046196726.1"/>
</dbReference>
<feature type="repeat" description="ANK" evidence="2">
    <location>
        <begin position="767"/>
        <end position="799"/>
    </location>
</feature>
<dbReference type="PROSITE" id="PS50088">
    <property type="entry name" value="ANK_REPEAT"/>
    <property type="match status" value="3"/>
</dbReference>
<dbReference type="SMART" id="SM00248">
    <property type="entry name" value="ANK"/>
    <property type="match status" value="4"/>
</dbReference>
<name>A0A9P9GZB6_FUSRE</name>
<dbReference type="PANTHER" id="PTHR10039">
    <property type="entry name" value="AMELOGENIN"/>
    <property type="match status" value="1"/>
</dbReference>
<dbReference type="GeneID" id="70226680"/>
<dbReference type="Gene3D" id="1.25.40.20">
    <property type="entry name" value="Ankyrin repeat-containing domain"/>
    <property type="match status" value="1"/>
</dbReference>
<dbReference type="Gene3D" id="3.40.50.300">
    <property type="entry name" value="P-loop containing nucleotide triphosphate hydrolases"/>
    <property type="match status" value="1"/>
</dbReference>
<dbReference type="SUPFAM" id="SSF52540">
    <property type="entry name" value="P-loop containing nucleoside triphosphate hydrolases"/>
    <property type="match status" value="1"/>
</dbReference>
<dbReference type="InterPro" id="IPR002110">
    <property type="entry name" value="Ankyrin_rpt"/>
</dbReference>
<sequence>MDPLSTTASIIATIQLSSEVVKYVNAAAGATNQRKRLREEVRTCEYILQQLKDGADDSEEGKAWSCTIEALQGPKGPLGRLDVTLQTIQAKLLSKGGHKKVLETLKWPFTEREVEKILAAIEREKSLLWLALENDHRKLTLEIKKTSTEFKRQLTGLVDGLGRIERSQADLMCCLHTLNDRQNNREATDRTRQILNWLSPVDPFTSHCAAMDMRVTGTNDWLLSYEKFKFWRRAKSSVLWLTGILGSGKTVLVSTVIDFIQQCGNQNDRTYMAYFYCDFRSPETRNPLNLVGSLIAQICTQLGRFPKDLEEVFERNTSTQSPYVRQTDLRTLSEILMLLTSKHHVIILVDALDECESRRGILELFRQLGTQGHHLNILLSSRDEADIREVLSDFPRIRLESVSNCLNSDIDRYINYRLDHDPGFRMLKLKPSFRETILQSLRVQASGMFFWVRCQLDEIAQFKTMKDIREALKTLPKGLHETYENILVKIPSGTIRIVRQLLQWLVCTVSPLSLGELHESLAIEPNMDHICEEAALLISPEDIQDLCGNLIVVTAKGNVMLAHLSVKDYLLSDAIKRSRASIFAFSESEANIQNALSCLTYLSFADFRSGPAGSADDFESRLLRYPFLYHASIWWAAYVRNANLFSEELSNKALRFFSPSCRTIFMSWVQVICSRPMFGNKQEYTSAIKERKLCWNAYPRQATSLYYAASFGLEYCVRALLSQGAEIDAEGGRLGATAFHAAALRGHVNVMDMLFAEGADPNRTDGIKMAPLHSAALAGNVEVIKRLLKQGADPCAKDEYGSTPYDLAYSMGHTDALNHLHMNKSKEMEDIGPSSIRLYHLNSGPPHISTGDAVHRTAVKQKSRLSSISEKMPATIRTGPIPMLYQCCICGDGWFNIALVDRCPSCNVHRCKDCELKN</sequence>
<dbReference type="InterPro" id="IPR054471">
    <property type="entry name" value="GPIID_WHD"/>
</dbReference>
<evidence type="ECO:0000259" key="3">
    <source>
        <dbReference type="Pfam" id="PF22939"/>
    </source>
</evidence>
<dbReference type="PROSITE" id="PS50297">
    <property type="entry name" value="ANK_REP_REGION"/>
    <property type="match status" value="2"/>
</dbReference>
<keyword evidence="1" id="KW-0677">Repeat</keyword>
<dbReference type="InterPro" id="IPR027417">
    <property type="entry name" value="P-loop_NTPase"/>
</dbReference>
<evidence type="ECO:0000313" key="5">
    <source>
        <dbReference type="EMBL" id="KAH7247445.1"/>
    </source>
</evidence>
<dbReference type="Proteomes" id="UP000720189">
    <property type="component" value="Unassembled WGS sequence"/>
</dbReference>
<keyword evidence="2" id="KW-0040">ANK repeat</keyword>
<feature type="domain" description="Nephrocystin 3-like N-terminal" evidence="4">
    <location>
        <begin position="217"/>
        <end position="382"/>
    </location>
</feature>
<keyword evidence="6" id="KW-1185">Reference proteome</keyword>
<dbReference type="SUPFAM" id="SSF48403">
    <property type="entry name" value="Ankyrin repeat"/>
    <property type="match status" value="1"/>
</dbReference>
<comment type="caution">
    <text evidence="5">The sequence shown here is derived from an EMBL/GenBank/DDBJ whole genome shotgun (WGS) entry which is preliminary data.</text>
</comment>
<organism evidence="5 6">
    <name type="scientific">Fusarium redolens</name>
    <dbReference type="NCBI Taxonomy" id="48865"/>
    <lineage>
        <taxon>Eukaryota</taxon>
        <taxon>Fungi</taxon>
        <taxon>Dikarya</taxon>
        <taxon>Ascomycota</taxon>
        <taxon>Pezizomycotina</taxon>
        <taxon>Sordariomycetes</taxon>
        <taxon>Hypocreomycetidae</taxon>
        <taxon>Hypocreales</taxon>
        <taxon>Nectriaceae</taxon>
        <taxon>Fusarium</taxon>
        <taxon>Fusarium redolens species complex</taxon>
    </lineage>
</organism>
<evidence type="ECO:0000256" key="1">
    <source>
        <dbReference type="ARBA" id="ARBA00022737"/>
    </source>
</evidence>
<feature type="repeat" description="ANK" evidence="2">
    <location>
        <begin position="734"/>
        <end position="766"/>
    </location>
</feature>
<feature type="domain" description="GPI inositol-deacylase winged helix" evidence="3">
    <location>
        <begin position="496"/>
        <end position="584"/>
    </location>
</feature>
<evidence type="ECO:0000259" key="4">
    <source>
        <dbReference type="Pfam" id="PF24883"/>
    </source>
</evidence>
<evidence type="ECO:0008006" key="7">
    <source>
        <dbReference type="Google" id="ProtNLM"/>
    </source>
</evidence>
<dbReference type="Pfam" id="PF13637">
    <property type="entry name" value="Ank_4"/>
    <property type="match status" value="1"/>
</dbReference>
<proteinExistence type="predicted"/>
<dbReference type="InterPro" id="IPR056884">
    <property type="entry name" value="NPHP3-like_N"/>
</dbReference>
<reference evidence="5" key="1">
    <citation type="journal article" date="2021" name="Nat. Commun.">
        <title>Genetic determinants of endophytism in the Arabidopsis root mycobiome.</title>
        <authorList>
            <person name="Mesny F."/>
            <person name="Miyauchi S."/>
            <person name="Thiergart T."/>
            <person name="Pickel B."/>
            <person name="Atanasova L."/>
            <person name="Karlsson M."/>
            <person name="Huettel B."/>
            <person name="Barry K.W."/>
            <person name="Haridas S."/>
            <person name="Chen C."/>
            <person name="Bauer D."/>
            <person name="Andreopoulos W."/>
            <person name="Pangilinan J."/>
            <person name="LaButti K."/>
            <person name="Riley R."/>
            <person name="Lipzen A."/>
            <person name="Clum A."/>
            <person name="Drula E."/>
            <person name="Henrissat B."/>
            <person name="Kohler A."/>
            <person name="Grigoriev I.V."/>
            <person name="Martin F.M."/>
            <person name="Hacquard S."/>
        </authorList>
    </citation>
    <scope>NUCLEOTIDE SEQUENCE</scope>
    <source>
        <strain evidence="5">MPI-CAGE-AT-0023</strain>
    </source>
</reference>
<gene>
    <name evidence="5" type="ORF">BKA55DRAFT_617455</name>
</gene>
<dbReference type="Pfam" id="PF24883">
    <property type="entry name" value="NPHP3_N"/>
    <property type="match status" value="1"/>
</dbReference>
<dbReference type="AlphaFoldDB" id="A0A9P9GZB6"/>
<dbReference type="Pfam" id="PF13857">
    <property type="entry name" value="Ank_5"/>
    <property type="match status" value="1"/>
</dbReference>
<feature type="repeat" description="ANK" evidence="2">
    <location>
        <begin position="700"/>
        <end position="732"/>
    </location>
</feature>
<evidence type="ECO:0000256" key="2">
    <source>
        <dbReference type="PROSITE-ProRule" id="PRU00023"/>
    </source>
</evidence>
<dbReference type="InterPro" id="IPR036770">
    <property type="entry name" value="Ankyrin_rpt-contain_sf"/>
</dbReference>
<dbReference type="EMBL" id="JAGMUX010000010">
    <property type="protein sequence ID" value="KAH7247445.1"/>
    <property type="molecule type" value="Genomic_DNA"/>
</dbReference>
<dbReference type="Pfam" id="PF22939">
    <property type="entry name" value="WHD_GPIID"/>
    <property type="match status" value="1"/>
</dbReference>
<protein>
    <recommendedName>
        <fullName evidence="7">NACHT domain-containing protein</fullName>
    </recommendedName>
</protein>
<evidence type="ECO:0000313" key="6">
    <source>
        <dbReference type="Proteomes" id="UP000720189"/>
    </source>
</evidence>
<dbReference type="PANTHER" id="PTHR10039:SF16">
    <property type="entry name" value="GPI INOSITOL-DEACYLASE"/>
    <property type="match status" value="1"/>
</dbReference>
<accession>A0A9P9GZB6</accession>